<dbReference type="OrthoDB" id="1748577at2759"/>
<evidence type="ECO:0000256" key="5">
    <source>
        <dbReference type="ARBA" id="ARBA00022840"/>
    </source>
</evidence>
<dbReference type="InterPro" id="IPR017998">
    <property type="entry name" value="Chaperone_TCP-1"/>
</dbReference>
<comment type="similarity">
    <text evidence="2 8">Belongs to the TCP-1 chaperonin family.</text>
</comment>
<dbReference type="GO" id="GO:0051082">
    <property type="term" value="F:unfolded protein binding"/>
    <property type="evidence" value="ECO:0007669"/>
    <property type="project" value="InterPro"/>
</dbReference>
<dbReference type="Gene3D" id="3.30.260.10">
    <property type="entry name" value="TCP-1-like chaperonin intermediate domain"/>
    <property type="match status" value="1"/>
</dbReference>
<evidence type="ECO:0000256" key="2">
    <source>
        <dbReference type="ARBA" id="ARBA00008020"/>
    </source>
</evidence>
<dbReference type="Proteomes" id="UP000324585">
    <property type="component" value="Unassembled WGS sequence"/>
</dbReference>
<proteinExistence type="inferred from homology"/>
<dbReference type="Gene3D" id="1.10.560.10">
    <property type="entry name" value="GroEL-like equatorial domain"/>
    <property type="match status" value="1"/>
</dbReference>
<dbReference type="GO" id="GO:0005737">
    <property type="term" value="C:cytoplasm"/>
    <property type="evidence" value="ECO:0007669"/>
    <property type="project" value="UniProtKB-SubCell"/>
</dbReference>
<dbReference type="CDD" id="cd03341">
    <property type="entry name" value="TCP1_theta"/>
    <property type="match status" value="1"/>
</dbReference>
<comment type="subcellular location">
    <subcellularLocation>
        <location evidence="1">Cytoplasm</location>
    </subcellularLocation>
</comment>
<dbReference type="GO" id="GO:0005524">
    <property type="term" value="F:ATP binding"/>
    <property type="evidence" value="ECO:0007669"/>
    <property type="project" value="UniProtKB-KW"/>
</dbReference>
<keyword evidence="4 8" id="KW-0547">Nucleotide-binding</keyword>
<dbReference type="InterPro" id="IPR012721">
    <property type="entry name" value="Chap_CCT_theta"/>
</dbReference>
<organism evidence="9 10">
    <name type="scientific">Porphyridium purpureum</name>
    <name type="common">Red alga</name>
    <name type="synonym">Porphyridium cruentum</name>
    <dbReference type="NCBI Taxonomy" id="35688"/>
    <lineage>
        <taxon>Eukaryota</taxon>
        <taxon>Rhodophyta</taxon>
        <taxon>Bangiophyceae</taxon>
        <taxon>Porphyridiales</taxon>
        <taxon>Porphyridiaceae</taxon>
        <taxon>Porphyridium</taxon>
    </lineage>
</organism>
<keyword evidence="6 8" id="KW-0143">Chaperone</keyword>
<evidence type="ECO:0000313" key="9">
    <source>
        <dbReference type="EMBL" id="KAA8491814.1"/>
    </source>
</evidence>
<reference evidence="10" key="1">
    <citation type="journal article" date="2019" name="Nat. Commun.">
        <title>Expansion of phycobilisome linker gene families in mesophilic red algae.</title>
        <authorList>
            <person name="Lee J."/>
            <person name="Kim D."/>
            <person name="Bhattacharya D."/>
            <person name="Yoon H.S."/>
        </authorList>
    </citation>
    <scope>NUCLEOTIDE SEQUENCE [LARGE SCALE GENOMIC DNA]</scope>
    <source>
        <strain evidence="10">CCMP 1328</strain>
    </source>
</reference>
<dbReference type="PANTHER" id="PTHR11353">
    <property type="entry name" value="CHAPERONIN"/>
    <property type="match status" value="1"/>
</dbReference>
<evidence type="ECO:0000256" key="1">
    <source>
        <dbReference type="ARBA" id="ARBA00004496"/>
    </source>
</evidence>
<evidence type="ECO:0000256" key="7">
    <source>
        <dbReference type="ARBA" id="ARBA00029602"/>
    </source>
</evidence>
<dbReference type="InterPro" id="IPR027413">
    <property type="entry name" value="GROEL-like_equatorial_sf"/>
</dbReference>
<dbReference type="GO" id="GO:0140662">
    <property type="term" value="F:ATP-dependent protein folding chaperone"/>
    <property type="evidence" value="ECO:0007669"/>
    <property type="project" value="InterPro"/>
</dbReference>
<keyword evidence="3" id="KW-0963">Cytoplasm</keyword>
<dbReference type="SUPFAM" id="SSF52029">
    <property type="entry name" value="GroEL apical domain-like"/>
    <property type="match status" value="1"/>
</dbReference>
<evidence type="ECO:0000256" key="3">
    <source>
        <dbReference type="ARBA" id="ARBA00022490"/>
    </source>
</evidence>
<dbReference type="GO" id="GO:0016887">
    <property type="term" value="F:ATP hydrolysis activity"/>
    <property type="evidence" value="ECO:0007669"/>
    <property type="project" value="InterPro"/>
</dbReference>
<dbReference type="InterPro" id="IPR002194">
    <property type="entry name" value="Chaperonin_TCP-1_CS"/>
</dbReference>
<evidence type="ECO:0000256" key="8">
    <source>
        <dbReference type="RuleBase" id="RU004187"/>
    </source>
</evidence>
<dbReference type="PROSITE" id="PS00995">
    <property type="entry name" value="TCP1_3"/>
    <property type="match status" value="1"/>
</dbReference>
<evidence type="ECO:0000313" key="10">
    <source>
        <dbReference type="Proteomes" id="UP000324585"/>
    </source>
</evidence>
<gene>
    <name evidence="9" type="ORF">FVE85_8296</name>
</gene>
<comment type="caution">
    <text evidence="9">The sequence shown here is derived from an EMBL/GenBank/DDBJ whole genome shotgun (WGS) entry which is preliminary data.</text>
</comment>
<sequence length="545" mass="58541">MSYAPMGGLSALLKDGTKHVTAADDAVMRNIDACKQLGAIVRTSIGPNGMNKMVTNRLGKLFVTSDAATIVRELEVVHPAAKLLVMAAETQDREVGDGTGFVITFGAQLMSNAALLIKMGLHTAEIIQGYGRAAAFAMTELEAMSIKSVTDPADREQVAVALRSAIASKLFGMEDFLAGLVAEACVSVLPKNQSMFSVENVRVAKVHGGSLNTSSVVKGSVLIHDVEGTIKHLKNAKIAMYTCDVDAEQTETKGTVLLNSAEEFANYNRSEEDALEKRIKDIANTGANVIVGPKFGDMALHFIERYKMMAIRVPSKFDLRRIARTTGAVVLAKLVPPSPEEIGACDSVGVEEIGSTKCTIFRQDSSSSRIATIIVRASTENLLDDVERAIDDAVNVYKNLTRDQRLVCGAGATEMELARLLYKYAETLPSLDQYSIKKYAAALEEIPRCFAENSGGNATELMNTLQAVHADGDAQMGVDVENAGIMNAAEKNVYDLLSAKLMAIRLTTDAVTTILRIDQIVMSKEAGGPKPRDMMAGDYNDETAA</sequence>
<dbReference type="SUPFAM" id="SSF54849">
    <property type="entry name" value="GroEL-intermediate domain like"/>
    <property type="match status" value="1"/>
</dbReference>
<dbReference type="PRINTS" id="PR00304">
    <property type="entry name" value="TCOMPLEXTCP1"/>
</dbReference>
<dbReference type="Pfam" id="PF00118">
    <property type="entry name" value="Cpn60_TCP1"/>
    <property type="match status" value="1"/>
</dbReference>
<dbReference type="NCBIfam" id="TIGR02346">
    <property type="entry name" value="chap_CCT_theta"/>
    <property type="match status" value="1"/>
</dbReference>
<evidence type="ECO:0000256" key="6">
    <source>
        <dbReference type="ARBA" id="ARBA00023186"/>
    </source>
</evidence>
<accession>A0A5J4YM76</accession>
<dbReference type="InterPro" id="IPR027410">
    <property type="entry name" value="TCP-1-like_intermed_sf"/>
</dbReference>
<keyword evidence="5 8" id="KW-0067">ATP-binding</keyword>
<protein>
    <recommendedName>
        <fullName evidence="7">CCT-theta</fullName>
    </recommendedName>
</protein>
<dbReference type="FunFam" id="3.50.7.10:FF:000008">
    <property type="entry name" value="T-complex protein 1 subunit theta"/>
    <property type="match status" value="1"/>
</dbReference>
<dbReference type="OMA" id="WGLKYAV"/>
<dbReference type="EMBL" id="VRMN01000011">
    <property type="protein sequence ID" value="KAA8491814.1"/>
    <property type="molecule type" value="Genomic_DNA"/>
</dbReference>
<dbReference type="Gene3D" id="3.50.7.10">
    <property type="entry name" value="GroEL"/>
    <property type="match status" value="1"/>
</dbReference>
<evidence type="ECO:0000256" key="4">
    <source>
        <dbReference type="ARBA" id="ARBA00022741"/>
    </source>
</evidence>
<name>A0A5J4YM76_PORPP</name>
<dbReference type="InterPro" id="IPR002423">
    <property type="entry name" value="Cpn60/GroEL/TCP-1"/>
</dbReference>
<keyword evidence="10" id="KW-1185">Reference proteome</keyword>
<dbReference type="SUPFAM" id="SSF48592">
    <property type="entry name" value="GroEL equatorial domain-like"/>
    <property type="match status" value="1"/>
</dbReference>
<dbReference type="AlphaFoldDB" id="A0A5J4YM76"/>
<dbReference type="InterPro" id="IPR027409">
    <property type="entry name" value="GroEL-like_apical_dom_sf"/>
</dbReference>